<dbReference type="RefSeq" id="XP_067079103.1">
    <property type="nucleotide sequence ID" value="XM_067223002.1"/>
</dbReference>
<sequence length="344" mass="36469">MLDITAIPACATVCSFPLVCVDAISFCRDSSQPSLLLVGHDKACSASVSGGAVTVHRFFPQHHRLLTDGAGYVPHSGNRAVLALADAASTVTLHSVPLYATDNTKGSSGDCSTIFVGEPWERGVYVSKVVPLCGNGGGGADAVCVRKGETGVMWGTSFEYATAWKMSLRPNVDKLDLHRQQYPHFCAGGFVASSRDTLFTFDSHGEAQLQMKIPEGVGPLEAVQGGGSGSPLYAVATGCGTVFLHDARYTGGPLWIQRISGCADARDFSENLGVHTVMMTSNGRDVWAMLLGRKFIFLRCVNGTVTCRSFPSPPRFLFPQFSPAGLLFESNTLHVVGNALGKSG</sequence>
<dbReference type="VEuPathDB" id="TriTrypDB:TEOVI_000047400"/>
<organism evidence="1 2">
    <name type="scientific">Trypanosoma equiperdum</name>
    <dbReference type="NCBI Taxonomy" id="5694"/>
    <lineage>
        <taxon>Eukaryota</taxon>
        <taxon>Discoba</taxon>
        <taxon>Euglenozoa</taxon>
        <taxon>Kinetoplastea</taxon>
        <taxon>Metakinetoplastina</taxon>
        <taxon>Trypanosomatida</taxon>
        <taxon>Trypanosomatidae</taxon>
        <taxon>Trypanosoma</taxon>
    </lineage>
</organism>
<protein>
    <submittedName>
        <fullName evidence="1">Uncharacterized protein</fullName>
    </submittedName>
</protein>
<dbReference type="AlphaFoldDB" id="A0A1G4I7B7"/>
<reference evidence="1" key="1">
    <citation type="submission" date="2016-09" db="EMBL/GenBank/DDBJ databases">
        <authorList>
            <person name="Hebert L."/>
            <person name="Moumen B."/>
        </authorList>
    </citation>
    <scope>NUCLEOTIDE SEQUENCE [LARGE SCALE GENOMIC DNA]</scope>
    <source>
        <strain evidence="1">OVI</strain>
    </source>
</reference>
<accession>A0A1G4I7B7</accession>
<proteinExistence type="predicted"/>
<dbReference type="Proteomes" id="UP000195570">
    <property type="component" value="Unassembled WGS sequence"/>
</dbReference>
<comment type="caution">
    <text evidence="1">The sequence shown here is derived from an EMBL/GenBank/DDBJ whole genome shotgun (WGS) entry which is preliminary data.</text>
</comment>
<evidence type="ECO:0000313" key="1">
    <source>
        <dbReference type="EMBL" id="SCU67829.1"/>
    </source>
</evidence>
<gene>
    <name evidence="1" type="ORF">TEOVI_000047400</name>
</gene>
<dbReference type="EMBL" id="CZPT02000810">
    <property type="protein sequence ID" value="SCU67829.1"/>
    <property type="molecule type" value="Genomic_DNA"/>
</dbReference>
<name>A0A1G4I7B7_TRYEQ</name>
<evidence type="ECO:0000313" key="2">
    <source>
        <dbReference type="Proteomes" id="UP000195570"/>
    </source>
</evidence>
<keyword evidence="2" id="KW-1185">Reference proteome</keyword>
<dbReference type="GeneID" id="92374414"/>